<name>A0A7J9MXS6_GOSSC</name>
<evidence type="ECO:0000313" key="3">
    <source>
        <dbReference type="Proteomes" id="UP000593576"/>
    </source>
</evidence>
<feature type="region of interest" description="Disordered" evidence="1">
    <location>
        <begin position="28"/>
        <end position="59"/>
    </location>
</feature>
<protein>
    <submittedName>
        <fullName evidence="2">Uncharacterized protein</fullName>
    </submittedName>
</protein>
<feature type="compositionally biased region" description="Basic and acidic residues" evidence="1">
    <location>
        <begin position="28"/>
        <end position="44"/>
    </location>
</feature>
<gene>
    <name evidence="2" type="ORF">Goshw_013050</name>
</gene>
<organism evidence="2 3">
    <name type="scientific">Gossypium schwendimanii</name>
    <name type="common">Cotton</name>
    <dbReference type="NCBI Taxonomy" id="34291"/>
    <lineage>
        <taxon>Eukaryota</taxon>
        <taxon>Viridiplantae</taxon>
        <taxon>Streptophyta</taxon>
        <taxon>Embryophyta</taxon>
        <taxon>Tracheophyta</taxon>
        <taxon>Spermatophyta</taxon>
        <taxon>Magnoliopsida</taxon>
        <taxon>eudicotyledons</taxon>
        <taxon>Gunneridae</taxon>
        <taxon>Pentapetalae</taxon>
        <taxon>rosids</taxon>
        <taxon>malvids</taxon>
        <taxon>Malvales</taxon>
        <taxon>Malvaceae</taxon>
        <taxon>Malvoideae</taxon>
        <taxon>Gossypium</taxon>
    </lineage>
</organism>
<evidence type="ECO:0000313" key="2">
    <source>
        <dbReference type="EMBL" id="MBA0875596.1"/>
    </source>
</evidence>
<comment type="caution">
    <text evidence="2">The sequence shown here is derived from an EMBL/GenBank/DDBJ whole genome shotgun (WGS) entry which is preliminary data.</text>
</comment>
<dbReference type="AlphaFoldDB" id="A0A7J9MXS6"/>
<dbReference type="Proteomes" id="UP000593576">
    <property type="component" value="Unassembled WGS sequence"/>
</dbReference>
<dbReference type="OrthoDB" id="1001962at2759"/>
<reference evidence="2 3" key="1">
    <citation type="journal article" date="2019" name="Genome Biol. Evol.">
        <title>Insights into the evolution of the New World diploid cottons (Gossypium, subgenus Houzingenia) based on genome sequencing.</title>
        <authorList>
            <person name="Grover C.E."/>
            <person name="Arick M.A. 2nd"/>
            <person name="Thrash A."/>
            <person name="Conover J.L."/>
            <person name="Sanders W.S."/>
            <person name="Peterson D.G."/>
            <person name="Frelichowski J.E."/>
            <person name="Scheffler J.A."/>
            <person name="Scheffler B.E."/>
            <person name="Wendel J.F."/>
        </authorList>
    </citation>
    <scope>NUCLEOTIDE SEQUENCE [LARGE SCALE GENOMIC DNA]</scope>
    <source>
        <strain evidence="2">1</strain>
        <tissue evidence="2">Leaf</tissue>
    </source>
</reference>
<evidence type="ECO:0000256" key="1">
    <source>
        <dbReference type="SAM" id="MobiDB-lite"/>
    </source>
</evidence>
<accession>A0A7J9MXS6</accession>
<keyword evidence="3" id="KW-1185">Reference proteome</keyword>
<dbReference type="EMBL" id="JABFAF010067392">
    <property type="protein sequence ID" value="MBA0875596.1"/>
    <property type="molecule type" value="Genomic_DNA"/>
</dbReference>
<sequence length="59" mass="6939">MLEYMLWFRIHGKPYLLSAEERQWQLGVQKERHGPLNPRRRDDDAGPSTRPRHSPGPSS</sequence>
<proteinExistence type="predicted"/>
<feature type="non-terminal residue" evidence="2">
    <location>
        <position position="59"/>
    </location>
</feature>